<dbReference type="Proteomes" id="UP000465062">
    <property type="component" value="Chromosome"/>
</dbReference>
<protein>
    <submittedName>
        <fullName evidence="1">Uncharacterized protein</fullName>
    </submittedName>
</protein>
<evidence type="ECO:0000313" key="2">
    <source>
        <dbReference type="Proteomes" id="UP000465062"/>
    </source>
</evidence>
<reference evidence="1 2" key="1">
    <citation type="submission" date="2019-06" db="EMBL/GenBank/DDBJ databases">
        <title>An operon consisting of a P-type ATPase gene and a transcriptional regular gene given the different cadmium resistance in Bacillus vietamensis 151-6 and Bacillus marisflavi 151-25.</title>
        <authorList>
            <person name="Yu X."/>
        </authorList>
    </citation>
    <scope>NUCLEOTIDE SEQUENCE [LARGE SCALE GENOMIC DNA]</scope>
    <source>
        <strain evidence="1 2">151-6</strain>
    </source>
</reference>
<gene>
    <name evidence="1" type="ORF">FHE72_11190</name>
</gene>
<evidence type="ECO:0000313" key="1">
    <source>
        <dbReference type="EMBL" id="QHE61522.1"/>
    </source>
</evidence>
<dbReference type="AlphaFoldDB" id="A0A6I6URQ9"/>
<dbReference type="KEGG" id="bvq:FHE72_11190"/>
<accession>A0A6I6URQ9</accession>
<organism evidence="1 2">
    <name type="scientific">Rossellomorea vietnamensis</name>
    <dbReference type="NCBI Taxonomy" id="218284"/>
    <lineage>
        <taxon>Bacteria</taxon>
        <taxon>Bacillati</taxon>
        <taxon>Bacillota</taxon>
        <taxon>Bacilli</taxon>
        <taxon>Bacillales</taxon>
        <taxon>Bacillaceae</taxon>
        <taxon>Rossellomorea</taxon>
    </lineage>
</organism>
<dbReference type="RefSeq" id="WP_159361980.1">
    <property type="nucleotide sequence ID" value="NZ_CP047394.1"/>
</dbReference>
<name>A0A6I6URQ9_9BACI</name>
<dbReference type="EMBL" id="CP047394">
    <property type="protein sequence ID" value="QHE61522.1"/>
    <property type="molecule type" value="Genomic_DNA"/>
</dbReference>
<sequence length="140" mass="15881">MLSKEKALEEIQKHLIGEEIIENSIMTHYKAESGYSGVTGGASTSGVPVKGVLASTNLRILFYGELAQGLSVFREVFYRDITNIKQKKESFALFKSIPVYTVSHKDRETFTSQGYPEELTKLQTFFNRVKDTHLKKEENI</sequence>
<proteinExistence type="predicted"/>